<dbReference type="Gene3D" id="3.30.9.10">
    <property type="entry name" value="D-Amino Acid Oxidase, subunit A, domain 2"/>
    <property type="match status" value="1"/>
</dbReference>
<sequence length="383" mass="43509">MYDVAIIGAGSMGMAAGYYLAKENQRVVLIDAFDPPHSEGSHHGETRLIRHAYGEGESYVPMAVRAQELWDELDRQVDEQLFYSTGVLNIGNKQSDFVKNVIESAKTYELNLEVLTADEVNQRWEGFQLDDHLMGCFEPDSGVLMSERCIRAYRDLAFDAGAEFKFSEHVQKLEARDDEVTITLSNETIQAKKLIITAGKGTNQVLQHLNEQLPLNPTRKTFSWFQADEELYHRDYFPGWAYDVDGKTFYGFPSVENQGVKLGRHDGGHALEDVMNLASFGHYDDDLVDVTSQVERIFKERMSHDEGKVCTYTNTPDGHFIIDELPDYMNIYVACGFSGHGFKFSSVVGEILMQLTLYGDTEFNIKPFRLGRFNDGRGLKQRE</sequence>
<dbReference type="InterPro" id="IPR006076">
    <property type="entry name" value="FAD-dep_OxRdtase"/>
</dbReference>
<dbReference type="InterPro" id="IPR045170">
    <property type="entry name" value="MTOX"/>
</dbReference>
<evidence type="ECO:0000256" key="1">
    <source>
        <dbReference type="ARBA" id="ARBA00001974"/>
    </source>
</evidence>
<dbReference type="RefSeq" id="WP_343784903.1">
    <property type="nucleotide sequence ID" value="NZ_BAAACZ010000029.1"/>
</dbReference>
<evidence type="ECO:0000256" key="2">
    <source>
        <dbReference type="ARBA" id="ARBA00022630"/>
    </source>
</evidence>
<dbReference type="SUPFAM" id="SSF51905">
    <property type="entry name" value="FAD/NAD(P)-binding domain"/>
    <property type="match status" value="1"/>
</dbReference>
<gene>
    <name evidence="6" type="primary">solA</name>
    <name evidence="6" type="ORF">GCM10008935_29480</name>
</gene>
<dbReference type="InterPro" id="IPR036188">
    <property type="entry name" value="FAD/NAD-bd_sf"/>
</dbReference>
<keyword evidence="3" id="KW-0274">FAD</keyword>
<reference evidence="6 7" key="1">
    <citation type="journal article" date="2019" name="Int. J. Syst. Evol. Microbiol.">
        <title>The Global Catalogue of Microorganisms (GCM) 10K type strain sequencing project: providing services to taxonomists for standard genome sequencing and annotation.</title>
        <authorList>
            <consortium name="The Broad Institute Genomics Platform"/>
            <consortium name="The Broad Institute Genome Sequencing Center for Infectious Disease"/>
            <person name="Wu L."/>
            <person name="Ma J."/>
        </authorList>
    </citation>
    <scope>NUCLEOTIDE SEQUENCE [LARGE SCALE GENOMIC DNA]</scope>
    <source>
        <strain evidence="6 7">JCM 14193</strain>
    </source>
</reference>
<dbReference type="PANTHER" id="PTHR10961">
    <property type="entry name" value="PEROXISOMAL SARCOSINE OXIDASE"/>
    <property type="match status" value="1"/>
</dbReference>
<dbReference type="PANTHER" id="PTHR10961:SF7">
    <property type="entry name" value="FAD DEPENDENT OXIDOREDUCTASE DOMAIN-CONTAINING PROTEIN"/>
    <property type="match status" value="1"/>
</dbReference>
<evidence type="ECO:0000313" key="7">
    <source>
        <dbReference type="Proteomes" id="UP001500740"/>
    </source>
</evidence>
<organism evidence="6 7">
    <name type="scientific">Alkalibacillus silvisoli</name>
    <dbReference type="NCBI Taxonomy" id="392823"/>
    <lineage>
        <taxon>Bacteria</taxon>
        <taxon>Bacillati</taxon>
        <taxon>Bacillota</taxon>
        <taxon>Bacilli</taxon>
        <taxon>Bacillales</taxon>
        <taxon>Bacillaceae</taxon>
        <taxon>Alkalibacillus</taxon>
    </lineage>
</organism>
<dbReference type="SUPFAM" id="SSF54373">
    <property type="entry name" value="FAD-linked reductases, C-terminal domain"/>
    <property type="match status" value="1"/>
</dbReference>
<keyword evidence="2" id="KW-0285">Flavoprotein</keyword>
<accession>A0ABN1AAG7</accession>
<evidence type="ECO:0000313" key="6">
    <source>
        <dbReference type="EMBL" id="GAA0471599.1"/>
    </source>
</evidence>
<dbReference type="NCBIfam" id="NF008425">
    <property type="entry name" value="PRK11259.1"/>
    <property type="match status" value="1"/>
</dbReference>
<dbReference type="Gene3D" id="3.50.50.60">
    <property type="entry name" value="FAD/NAD(P)-binding domain"/>
    <property type="match status" value="1"/>
</dbReference>
<keyword evidence="7" id="KW-1185">Reference proteome</keyword>
<evidence type="ECO:0000256" key="3">
    <source>
        <dbReference type="ARBA" id="ARBA00022827"/>
    </source>
</evidence>
<dbReference type="Proteomes" id="UP001500740">
    <property type="component" value="Unassembled WGS sequence"/>
</dbReference>
<dbReference type="EMBL" id="BAAACZ010000029">
    <property type="protein sequence ID" value="GAA0471599.1"/>
    <property type="molecule type" value="Genomic_DNA"/>
</dbReference>
<evidence type="ECO:0000259" key="5">
    <source>
        <dbReference type="Pfam" id="PF01266"/>
    </source>
</evidence>
<proteinExistence type="predicted"/>
<keyword evidence="4" id="KW-0560">Oxidoreductase</keyword>
<comment type="caution">
    <text evidence="6">The sequence shown here is derived from an EMBL/GenBank/DDBJ whole genome shotgun (WGS) entry which is preliminary data.</text>
</comment>
<dbReference type="Pfam" id="PF01266">
    <property type="entry name" value="DAO"/>
    <property type="match status" value="1"/>
</dbReference>
<feature type="domain" description="FAD dependent oxidoreductase" evidence="5">
    <location>
        <begin position="3"/>
        <end position="354"/>
    </location>
</feature>
<protein>
    <submittedName>
        <fullName evidence="6">N-methyl-L-tryptophan oxidase</fullName>
    </submittedName>
</protein>
<evidence type="ECO:0000256" key="4">
    <source>
        <dbReference type="ARBA" id="ARBA00023002"/>
    </source>
</evidence>
<name>A0ABN1AAG7_9BACI</name>
<comment type="cofactor">
    <cofactor evidence="1">
        <name>FAD</name>
        <dbReference type="ChEBI" id="CHEBI:57692"/>
    </cofactor>
</comment>